<gene>
    <name evidence="3" type="ORF">FPZ11_13200</name>
</gene>
<name>A0A5B8M4R9_9MICO</name>
<dbReference type="KEGG" id="huw:FPZ11_13200"/>
<reference evidence="3 4" key="1">
    <citation type="submission" date="2019-07" db="EMBL/GenBank/DDBJ databases">
        <title>Full genome sequence of Humibacter sp. WJ7-1.</title>
        <authorList>
            <person name="Im W.-T."/>
        </authorList>
    </citation>
    <scope>NUCLEOTIDE SEQUENCE [LARGE SCALE GENOMIC DNA]</scope>
    <source>
        <strain evidence="3 4">WJ7-1</strain>
    </source>
</reference>
<evidence type="ECO:0000256" key="1">
    <source>
        <dbReference type="SAM" id="MobiDB-lite"/>
    </source>
</evidence>
<dbReference type="InterPro" id="IPR032710">
    <property type="entry name" value="NTF2-like_dom_sf"/>
</dbReference>
<dbReference type="Proteomes" id="UP000320216">
    <property type="component" value="Chromosome"/>
</dbReference>
<dbReference type="OrthoDB" id="3782893at2"/>
<feature type="region of interest" description="Disordered" evidence="1">
    <location>
        <begin position="114"/>
        <end position="138"/>
    </location>
</feature>
<dbReference type="SUPFAM" id="SSF54427">
    <property type="entry name" value="NTF2-like"/>
    <property type="match status" value="1"/>
</dbReference>
<sequence>MDATSALLGLMEAIDQHRWNDLEHYLHEDFVCRLVHTGEVFDRPTWITFNADYPGFDRLRVEQSVGGSGEAACRSHVTGHGQHGLEHFECASFARMRDGLIVELTEVWTDVAQSAPPGTRPAGGVAMVPPAADTGERS</sequence>
<evidence type="ECO:0000313" key="3">
    <source>
        <dbReference type="EMBL" id="QDZ15587.1"/>
    </source>
</evidence>
<dbReference type="EMBL" id="CP042305">
    <property type="protein sequence ID" value="QDZ15587.1"/>
    <property type="molecule type" value="Genomic_DNA"/>
</dbReference>
<evidence type="ECO:0000259" key="2">
    <source>
        <dbReference type="Pfam" id="PF12680"/>
    </source>
</evidence>
<proteinExistence type="predicted"/>
<protein>
    <submittedName>
        <fullName evidence="3">Nuclear transport factor 2 family protein</fullName>
    </submittedName>
</protein>
<feature type="compositionally biased region" description="Low complexity" evidence="1">
    <location>
        <begin position="122"/>
        <end position="132"/>
    </location>
</feature>
<dbReference type="Pfam" id="PF12680">
    <property type="entry name" value="SnoaL_2"/>
    <property type="match status" value="1"/>
</dbReference>
<evidence type="ECO:0000313" key="4">
    <source>
        <dbReference type="Proteomes" id="UP000320216"/>
    </source>
</evidence>
<accession>A0A5B8M4R9</accession>
<dbReference type="RefSeq" id="WP_146321615.1">
    <property type="nucleotide sequence ID" value="NZ_CP042305.1"/>
</dbReference>
<dbReference type="InterPro" id="IPR037401">
    <property type="entry name" value="SnoaL-like"/>
</dbReference>
<keyword evidence="4" id="KW-1185">Reference proteome</keyword>
<dbReference type="AlphaFoldDB" id="A0A5B8M4R9"/>
<organism evidence="3 4">
    <name type="scientific">Humibacter ginsenosidimutans</name>
    <dbReference type="NCBI Taxonomy" id="2599293"/>
    <lineage>
        <taxon>Bacteria</taxon>
        <taxon>Bacillati</taxon>
        <taxon>Actinomycetota</taxon>
        <taxon>Actinomycetes</taxon>
        <taxon>Micrococcales</taxon>
        <taxon>Microbacteriaceae</taxon>
        <taxon>Humibacter</taxon>
    </lineage>
</organism>
<feature type="domain" description="SnoaL-like" evidence="2">
    <location>
        <begin position="10"/>
        <end position="103"/>
    </location>
</feature>
<dbReference type="Gene3D" id="3.10.450.50">
    <property type="match status" value="1"/>
</dbReference>